<dbReference type="InterPro" id="IPR012337">
    <property type="entry name" value="RNaseH-like_sf"/>
</dbReference>
<accession>A0ABQ9WUE4</accession>
<dbReference type="EMBL" id="JARBJD010000385">
    <property type="protein sequence ID" value="KAK2942744.1"/>
    <property type="molecule type" value="Genomic_DNA"/>
</dbReference>
<reference evidence="2 3" key="1">
    <citation type="journal article" date="2022" name="bioRxiv">
        <title>Genomics of Preaxostyla Flagellates Illuminates Evolutionary Transitions and the Path Towards Mitochondrial Loss.</title>
        <authorList>
            <person name="Novak L.V.F."/>
            <person name="Treitli S.C."/>
            <person name="Pyrih J."/>
            <person name="Halakuc P."/>
            <person name="Pipaliya S.V."/>
            <person name="Vacek V."/>
            <person name="Brzon O."/>
            <person name="Soukal P."/>
            <person name="Eme L."/>
            <person name="Dacks J.B."/>
            <person name="Karnkowska A."/>
            <person name="Elias M."/>
            <person name="Hampl V."/>
        </authorList>
    </citation>
    <scope>NUCLEOTIDE SEQUENCE [LARGE SCALE GENOMIC DNA]</scope>
    <source>
        <strain evidence="2">NAU3</strain>
        <tissue evidence="2">Gut</tissue>
    </source>
</reference>
<evidence type="ECO:0000259" key="1">
    <source>
        <dbReference type="Pfam" id="PF05699"/>
    </source>
</evidence>
<organism evidence="2 3">
    <name type="scientific">Blattamonas nauphoetae</name>
    <dbReference type="NCBI Taxonomy" id="2049346"/>
    <lineage>
        <taxon>Eukaryota</taxon>
        <taxon>Metamonada</taxon>
        <taxon>Preaxostyla</taxon>
        <taxon>Oxymonadida</taxon>
        <taxon>Blattamonas</taxon>
    </lineage>
</organism>
<keyword evidence="3" id="KW-1185">Reference proteome</keyword>
<comment type="caution">
    <text evidence="2">The sequence shown here is derived from an EMBL/GenBank/DDBJ whole genome shotgun (WGS) entry which is preliminary data.</text>
</comment>
<protein>
    <recommendedName>
        <fullName evidence="1">HAT C-terminal dimerisation domain-containing protein</fullName>
    </recommendedName>
</protein>
<gene>
    <name evidence="2" type="ORF">BLNAU_22333</name>
</gene>
<dbReference type="SUPFAM" id="SSF53098">
    <property type="entry name" value="Ribonuclease H-like"/>
    <property type="match status" value="1"/>
</dbReference>
<feature type="domain" description="HAT C-terminal dimerisation" evidence="1">
    <location>
        <begin position="836"/>
        <end position="900"/>
    </location>
</feature>
<dbReference type="InterPro" id="IPR008906">
    <property type="entry name" value="HATC_C_dom"/>
</dbReference>
<evidence type="ECO:0000313" key="2">
    <source>
        <dbReference type="EMBL" id="KAK2942744.1"/>
    </source>
</evidence>
<evidence type="ECO:0000313" key="3">
    <source>
        <dbReference type="Proteomes" id="UP001281761"/>
    </source>
</evidence>
<dbReference type="Pfam" id="PF05699">
    <property type="entry name" value="Dimer_Tnp_hAT"/>
    <property type="match status" value="1"/>
</dbReference>
<dbReference type="Proteomes" id="UP001281761">
    <property type="component" value="Unassembled WGS sequence"/>
</dbReference>
<name>A0ABQ9WUE4_9EUKA</name>
<sequence length="915" mass="103198">MFTNEEPISDEEMVPMSSSLFRAVRASERPIPSFLKIRKESNEQLTIDIETDPPMSGNADVSTIPRISPTSFQTEQFSTTTDVVIVEEGQAGRPIDFYNGEQLVHPIDVGNPAESLDTILGRDDSMTFESAQTPQLPQRDRILRHIVFQKHKPLQPVDHPTQMGVKIIDLEYATLKSPDGHDRDFVYYHVCGADGKAKKNTKKYRQCLKLNSAGVLCTYAKQIPICEAAKHVCSNTDSNLGTLDSFLQAQKELQEQPRNRRFPGLEDVVVDSRLDLLAGTRQPFTLADSPLLRRHEEILISVGQKNPNADTKASTLMKEKAELLEDVVLQKKIDDVVGLCMDSGTVGGITYNAFQFVNPQTYPSPVIADLRDEDHASVTLARSVATIIDKATENGLTIASVVSDSAASPFLATFSFAMCCPSSPQRIPRCCRPFPLLRSIHTFVENLVNECRAVRYKSNFSRKPPRFLAHRWISISSLVLWVYQESKKLTELFPDQFTAQRQFEVLILYHLVIPLFQTVSYLESDQRSLSDVLPAVFQLLLHYEALTVLLQEHHQVWIPPTRTCEDCVFCRIVQTDSAMLRALAFSFTPFGRHVMTGIPFDRMKEIASYPASSPIEFIPLPTPSQLSLDEREISLISRTLPLQFRFEQRVATLIDLGPDIGEYFETGESEDGDSGVEEDYTPAQREMRQKSTLSQAGNKTIKEATIQVLRYELEYTQRFDDTSQDIPIQKVKRRCSSADYSQSDIIGKQSQLERLLEETIGEEHDSDDSADSDEYQTCRTVIGETQWKHLLCVQLGLTIRQSIPGLDPKSILCVQANYLAWLNHQLTLPFDCLFETKPYMYWKNNRDSSNIIVQTLSTVAVCMLSTAATEACCERLFSQMRTLIGSHRFSMDPETVRAILRVGSQACSKLLSIPN</sequence>
<proteinExistence type="predicted"/>